<sequence>MITDTTVFGIIGLGVLGGSYAKALSAKHYKVLAVDINTSALQEAEKNGWITEGSMDPSLLSACDIVVSCLYPHTFINWIKEHQDVLKSGCLLSDVTGVKREVMQAVNQQLRKDVEYIACHPMAGRESRGLAYADEKRFHGANFIIVPGENNTAAAIATAHQLAEILGFSRIAELSPEEHDRMIGFLSQLTHVIAVSLMNVADNTHLAAYTGDSFRDLTRIANINEELWPELFVLNKDNLSREIDAFVAEMKSFEKLIQDEDYDRMKQKLMLATKRRKAFNKDQEKGEEKK</sequence>
<comment type="pathway">
    <text evidence="3">Amino-acid biosynthesis.</text>
</comment>
<dbReference type="GO" id="GO:0004665">
    <property type="term" value="F:prephenate dehydrogenase (NADP+) activity"/>
    <property type="evidence" value="ECO:0007669"/>
    <property type="project" value="InterPro"/>
</dbReference>
<keyword evidence="6" id="KW-1185">Reference proteome</keyword>
<gene>
    <name evidence="5" type="ORF">MOZ60_00125</name>
</gene>
<evidence type="ECO:0000256" key="3">
    <source>
        <dbReference type="ARBA" id="ARBA00029440"/>
    </source>
</evidence>
<dbReference type="Proteomes" id="UP001286174">
    <property type="component" value="Unassembled WGS sequence"/>
</dbReference>
<comment type="caution">
    <text evidence="5">The sequence shown here is derived from an EMBL/GenBank/DDBJ whole genome shotgun (WGS) entry which is preliminary data.</text>
</comment>
<dbReference type="EMBL" id="JALBUR010000001">
    <property type="protein sequence ID" value="MDX8418496.1"/>
    <property type="molecule type" value="Genomic_DNA"/>
</dbReference>
<dbReference type="GO" id="GO:0070403">
    <property type="term" value="F:NAD+ binding"/>
    <property type="evidence" value="ECO:0007669"/>
    <property type="project" value="InterPro"/>
</dbReference>
<dbReference type="PANTHER" id="PTHR21363">
    <property type="entry name" value="PREPHENATE DEHYDROGENASE"/>
    <property type="match status" value="1"/>
</dbReference>
<protein>
    <submittedName>
        <fullName evidence="5">Prephenate dehydrogenase</fullName>
    </submittedName>
</protein>
<dbReference type="InterPro" id="IPR046826">
    <property type="entry name" value="PDH_N"/>
</dbReference>
<dbReference type="InterPro" id="IPR050812">
    <property type="entry name" value="Preph/Arog_dehydrog"/>
</dbReference>
<evidence type="ECO:0000313" key="6">
    <source>
        <dbReference type="Proteomes" id="UP001286174"/>
    </source>
</evidence>
<dbReference type="AlphaFoldDB" id="A0AB35U1P9"/>
<dbReference type="InterPro" id="IPR008927">
    <property type="entry name" value="6-PGluconate_DH-like_C_sf"/>
</dbReference>
<dbReference type="Pfam" id="PF02153">
    <property type="entry name" value="PDH_N"/>
    <property type="match status" value="1"/>
</dbReference>
<proteinExistence type="inferred from homology"/>
<name>A0AB35U1P9_9FIRM</name>
<dbReference type="InterPro" id="IPR003099">
    <property type="entry name" value="Prephen_DH"/>
</dbReference>
<dbReference type="InterPro" id="IPR036291">
    <property type="entry name" value="NAD(P)-bd_dom_sf"/>
</dbReference>
<comment type="similarity">
    <text evidence="1">Belongs to the prephenate/arogenate dehydrogenase family.</text>
</comment>
<keyword evidence="2" id="KW-0560">Oxidoreductase</keyword>
<evidence type="ECO:0000313" key="5">
    <source>
        <dbReference type="EMBL" id="MDX8418496.1"/>
    </source>
</evidence>
<dbReference type="Pfam" id="PF20463">
    <property type="entry name" value="PDH_C"/>
    <property type="match status" value="1"/>
</dbReference>
<dbReference type="SUPFAM" id="SSF48179">
    <property type="entry name" value="6-phosphogluconate dehydrogenase C-terminal domain-like"/>
    <property type="match status" value="1"/>
</dbReference>
<dbReference type="Gene3D" id="3.40.50.720">
    <property type="entry name" value="NAD(P)-binding Rossmann-like Domain"/>
    <property type="match status" value="1"/>
</dbReference>
<dbReference type="PROSITE" id="PS51176">
    <property type="entry name" value="PDH_ADH"/>
    <property type="match status" value="1"/>
</dbReference>
<reference evidence="5 6" key="1">
    <citation type="submission" date="2022-03" db="EMBL/GenBank/DDBJ databases">
        <title>Novel taxa within the pig intestine.</title>
        <authorList>
            <person name="Wylensek D."/>
            <person name="Bishof K."/>
            <person name="Afrizal A."/>
            <person name="Clavel T."/>
        </authorList>
    </citation>
    <scope>NUCLEOTIDE SEQUENCE [LARGE SCALE GENOMIC DNA]</scope>
    <source>
        <strain evidence="5 6">CLA-KB-P133</strain>
    </source>
</reference>
<dbReference type="PANTHER" id="PTHR21363:SF0">
    <property type="entry name" value="PREPHENATE DEHYDROGENASE [NADP(+)]"/>
    <property type="match status" value="1"/>
</dbReference>
<dbReference type="SUPFAM" id="SSF51735">
    <property type="entry name" value="NAD(P)-binding Rossmann-fold domains"/>
    <property type="match status" value="1"/>
</dbReference>
<evidence type="ECO:0000256" key="1">
    <source>
        <dbReference type="ARBA" id="ARBA00007964"/>
    </source>
</evidence>
<evidence type="ECO:0000256" key="2">
    <source>
        <dbReference type="ARBA" id="ARBA00023002"/>
    </source>
</evidence>
<feature type="domain" description="Prephenate/arogenate dehydrogenase" evidence="4">
    <location>
        <begin position="6"/>
        <end position="287"/>
    </location>
</feature>
<dbReference type="GO" id="GO:0006571">
    <property type="term" value="P:tyrosine biosynthetic process"/>
    <property type="evidence" value="ECO:0007669"/>
    <property type="project" value="InterPro"/>
</dbReference>
<evidence type="ECO:0000259" key="4">
    <source>
        <dbReference type="PROSITE" id="PS51176"/>
    </source>
</evidence>
<dbReference type="GO" id="GO:0008977">
    <property type="term" value="F:prephenate dehydrogenase (NAD+) activity"/>
    <property type="evidence" value="ECO:0007669"/>
    <property type="project" value="InterPro"/>
</dbReference>
<dbReference type="RefSeq" id="WP_370595210.1">
    <property type="nucleotide sequence ID" value="NZ_JALBUR010000001.1"/>
</dbReference>
<dbReference type="InterPro" id="IPR046825">
    <property type="entry name" value="PDH_C"/>
</dbReference>
<accession>A0AB35U1P9</accession>
<organism evidence="5 6">
    <name type="scientific">Grylomicrobium aquisgranensis</name>
    <dbReference type="NCBI Taxonomy" id="2926318"/>
    <lineage>
        <taxon>Bacteria</taxon>
        <taxon>Bacillati</taxon>
        <taxon>Bacillota</taxon>
        <taxon>Erysipelotrichia</taxon>
        <taxon>Erysipelotrichales</taxon>
        <taxon>Erysipelotrichaceae</taxon>
        <taxon>Grylomicrobium</taxon>
    </lineage>
</organism>
<dbReference type="Gene3D" id="1.10.3660.10">
    <property type="entry name" value="6-phosphogluconate dehydrogenase C-terminal like domain"/>
    <property type="match status" value="1"/>
</dbReference>